<dbReference type="Proteomes" id="UP001595593">
    <property type="component" value="Unassembled WGS sequence"/>
</dbReference>
<keyword evidence="3" id="KW-1185">Reference proteome</keyword>
<gene>
    <name evidence="2" type="ORF">ACFOD4_00460</name>
</gene>
<sequence length="120" mass="13057">MSTPAEHSTAPPMPWKRCWRTIRFMAARSEGAFSEAAIRAVIYRAKPHYNSKGEWVEGNGLAPHICQPGGKGGKILIDEHGWDAWLERWIGNPPDAPSSGRANRKRALAPTVSGQAGVVA</sequence>
<proteinExistence type="predicted"/>
<name>A0ABV7FWG6_9PROT</name>
<feature type="region of interest" description="Disordered" evidence="1">
    <location>
        <begin position="93"/>
        <end position="120"/>
    </location>
</feature>
<reference evidence="3" key="1">
    <citation type="journal article" date="2019" name="Int. J. Syst. Evol. Microbiol.">
        <title>The Global Catalogue of Microorganisms (GCM) 10K type strain sequencing project: providing services to taxonomists for standard genome sequencing and annotation.</title>
        <authorList>
            <consortium name="The Broad Institute Genomics Platform"/>
            <consortium name="The Broad Institute Genome Sequencing Center for Infectious Disease"/>
            <person name="Wu L."/>
            <person name="Ma J."/>
        </authorList>
    </citation>
    <scope>NUCLEOTIDE SEQUENCE [LARGE SCALE GENOMIC DNA]</scope>
    <source>
        <strain evidence="3">KCTC 52094</strain>
    </source>
</reference>
<accession>A0ABV7FWG6</accession>
<organism evidence="2 3">
    <name type="scientific">Teichococcus globiformis</name>
    <dbReference type="NCBI Taxonomy" id="2307229"/>
    <lineage>
        <taxon>Bacteria</taxon>
        <taxon>Pseudomonadati</taxon>
        <taxon>Pseudomonadota</taxon>
        <taxon>Alphaproteobacteria</taxon>
        <taxon>Acetobacterales</taxon>
        <taxon>Roseomonadaceae</taxon>
        <taxon>Roseomonas</taxon>
    </lineage>
</organism>
<dbReference type="EMBL" id="JBHRTN010000002">
    <property type="protein sequence ID" value="MFC3123515.1"/>
    <property type="molecule type" value="Genomic_DNA"/>
</dbReference>
<comment type="caution">
    <text evidence="2">The sequence shown here is derived from an EMBL/GenBank/DDBJ whole genome shotgun (WGS) entry which is preliminary data.</text>
</comment>
<evidence type="ECO:0000313" key="2">
    <source>
        <dbReference type="EMBL" id="MFC3123515.1"/>
    </source>
</evidence>
<evidence type="ECO:0000313" key="3">
    <source>
        <dbReference type="Proteomes" id="UP001595593"/>
    </source>
</evidence>
<dbReference type="RefSeq" id="WP_379592467.1">
    <property type="nucleotide sequence ID" value="NZ_JBHRTN010000002.1"/>
</dbReference>
<evidence type="ECO:0000256" key="1">
    <source>
        <dbReference type="SAM" id="MobiDB-lite"/>
    </source>
</evidence>
<protein>
    <submittedName>
        <fullName evidence="2">Uncharacterized protein</fullName>
    </submittedName>
</protein>